<keyword evidence="3 7" id="KW-0418">Kinase</keyword>
<dbReference type="Gene3D" id="2.60.200.40">
    <property type="match status" value="2"/>
</dbReference>
<dbReference type="InterPro" id="IPR050187">
    <property type="entry name" value="Lipid_Phosphate_FormReg"/>
</dbReference>
<evidence type="ECO:0000259" key="6">
    <source>
        <dbReference type="PROSITE" id="PS50146"/>
    </source>
</evidence>
<feature type="compositionally biased region" description="Polar residues" evidence="5">
    <location>
        <begin position="1"/>
        <end position="39"/>
    </location>
</feature>
<protein>
    <submittedName>
        <fullName evidence="7">Sphingoid long-chain bases kinase 1</fullName>
    </submittedName>
</protein>
<dbReference type="Proteomes" id="UP001180020">
    <property type="component" value="Unassembled WGS sequence"/>
</dbReference>
<dbReference type="InterPro" id="IPR001206">
    <property type="entry name" value="Diacylglycerol_kinase_cat_dom"/>
</dbReference>
<evidence type="ECO:0000256" key="2">
    <source>
        <dbReference type="ARBA" id="ARBA00022741"/>
    </source>
</evidence>
<evidence type="ECO:0000256" key="3">
    <source>
        <dbReference type="ARBA" id="ARBA00022777"/>
    </source>
</evidence>
<name>A0AAV9D8B8_ACOCL</name>
<dbReference type="GO" id="GO:0005524">
    <property type="term" value="F:ATP binding"/>
    <property type="evidence" value="ECO:0007669"/>
    <property type="project" value="UniProtKB-KW"/>
</dbReference>
<dbReference type="SUPFAM" id="SSF111331">
    <property type="entry name" value="NAD kinase/diacylglycerol kinase-like"/>
    <property type="match status" value="1"/>
</dbReference>
<dbReference type="PROSITE" id="PS50146">
    <property type="entry name" value="DAGK"/>
    <property type="match status" value="1"/>
</dbReference>
<dbReference type="Pfam" id="PF19279">
    <property type="entry name" value="YegS_C"/>
    <property type="match status" value="1"/>
</dbReference>
<feature type="region of interest" description="Disordered" evidence="5">
    <location>
        <begin position="1"/>
        <end position="64"/>
    </location>
</feature>
<dbReference type="Gene3D" id="3.40.50.10330">
    <property type="entry name" value="Probable inorganic polyphosphate/atp-NAD kinase, domain 1"/>
    <property type="match status" value="1"/>
</dbReference>
<keyword evidence="8" id="KW-1185">Reference proteome</keyword>
<dbReference type="InterPro" id="IPR017438">
    <property type="entry name" value="ATP-NAD_kinase_N"/>
</dbReference>
<feature type="region of interest" description="Disordered" evidence="5">
    <location>
        <begin position="514"/>
        <end position="594"/>
    </location>
</feature>
<keyword evidence="1" id="KW-0808">Transferase</keyword>
<dbReference type="GO" id="GO:0016020">
    <property type="term" value="C:membrane"/>
    <property type="evidence" value="ECO:0007669"/>
    <property type="project" value="GOC"/>
</dbReference>
<dbReference type="PANTHER" id="PTHR12358">
    <property type="entry name" value="SPHINGOSINE KINASE"/>
    <property type="match status" value="1"/>
</dbReference>
<dbReference type="EMBL" id="JAUJYO010000015">
    <property type="protein sequence ID" value="KAK1297146.1"/>
    <property type="molecule type" value="Genomic_DNA"/>
</dbReference>
<evidence type="ECO:0000313" key="8">
    <source>
        <dbReference type="Proteomes" id="UP001180020"/>
    </source>
</evidence>
<dbReference type="InterPro" id="IPR045540">
    <property type="entry name" value="YegS/DAGK_C"/>
</dbReference>
<feature type="compositionally biased region" description="Basic and acidic residues" evidence="5">
    <location>
        <begin position="52"/>
        <end position="64"/>
    </location>
</feature>
<comment type="caution">
    <text evidence="7">The sequence shown here is derived from an EMBL/GenBank/DDBJ whole genome shotgun (WGS) entry which is preliminary data.</text>
</comment>
<feature type="domain" description="DAGKc" evidence="6">
    <location>
        <begin position="232"/>
        <end position="274"/>
    </location>
</feature>
<organism evidence="7 8">
    <name type="scientific">Acorus calamus</name>
    <name type="common">Sweet flag</name>
    <dbReference type="NCBI Taxonomy" id="4465"/>
    <lineage>
        <taxon>Eukaryota</taxon>
        <taxon>Viridiplantae</taxon>
        <taxon>Streptophyta</taxon>
        <taxon>Embryophyta</taxon>
        <taxon>Tracheophyta</taxon>
        <taxon>Spermatophyta</taxon>
        <taxon>Magnoliopsida</taxon>
        <taxon>Liliopsida</taxon>
        <taxon>Acoraceae</taxon>
        <taxon>Acorus</taxon>
    </lineage>
</organism>
<dbReference type="PANTHER" id="PTHR12358:SF111">
    <property type="entry name" value="CERAMIDE KINASE, ISOFORM A"/>
    <property type="match status" value="1"/>
</dbReference>
<evidence type="ECO:0000256" key="4">
    <source>
        <dbReference type="ARBA" id="ARBA00022840"/>
    </source>
</evidence>
<proteinExistence type="predicted"/>
<keyword evidence="4" id="KW-0067">ATP-binding</keyword>
<feature type="compositionally biased region" description="Basic and acidic residues" evidence="5">
    <location>
        <begin position="559"/>
        <end position="573"/>
    </location>
</feature>
<feature type="compositionally biased region" description="Polar residues" evidence="5">
    <location>
        <begin position="526"/>
        <end position="536"/>
    </location>
</feature>
<dbReference type="GO" id="GO:0001729">
    <property type="term" value="F:ceramide kinase activity"/>
    <property type="evidence" value="ECO:0007669"/>
    <property type="project" value="TreeGrafter"/>
</dbReference>
<reference evidence="7" key="2">
    <citation type="submission" date="2023-06" db="EMBL/GenBank/DDBJ databases">
        <authorList>
            <person name="Ma L."/>
            <person name="Liu K.-W."/>
            <person name="Li Z."/>
            <person name="Hsiao Y.-Y."/>
            <person name="Qi Y."/>
            <person name="Fu T."/>
            <person name="Tang G."/>
            <person name="Zhang D."/>
            <person name="Sun W.-H."/>
            <person name="Liu D.-K."/>
            <person name="Li Y."/>
            <person name="Chen G.-Z."/>
            <person name="Liu X.-D."/>
            <person name="Liao X.-Y."/>
            <person name="Jiang Y.-T."/>
            <person name="Yu X."/>
            <person name="Hao Y."/>
            <person name="Huang J."/>
            <person name="Zhao X.-W."/>
            <person name="Ke S."/>
            <person name="Chen Y.-Y."/>
            <person name="Wu W.-L."/>
            <person name="Hsu J.-L."/>
            <person name="Lin Y.-F."/>
            <person name="Huang M.-D."/>
            <person name="Li C.-Y."/>
            <person name="Huang L."/>
            <person name="Wang Z.-W."/>
            <person name="Zhao X."/>
            <person name="Zhong W.-Y."/>
            <person name="Peng D.-H."/>
            <person name="Ahmad S."/>
            <person name="Lan S."/>
            <person name="Zhang J.-S."/>
            <person name="Tsai W.-C."/>
            <person name="Van De Peer Y."/>
            <person name="Liu Z.-J."/>
        </authorList>
    </citation>
    <scope>NUCLEOTIDE SEQUENCE</scope>
    <source>
        <strain evidence="7">CP</strain>
        <tissue evidence="7">Leaves</tissue>
    </source>
</reference>
<dbReference type="AlphaFoldDB" id="A0AAV9D8B8"/>
<evidence type="ECO:0000256" key="1">
    <source>
        <dbReference type="ARBA" id="ARBA00022679"/>
    </source>
</evidence>
<evidence type="ECO:0000313" key="7">
    <source>
        <dbReference type="EMBL" id="KAK1297146.1"/>
    </source>
</evidence>
<accession>A0AAV9D8B8</accession>
<evidence type="ECO:0000256" key="5">
    <source>
        <dbReference type="SAM" id="MobiDB-lite"/>
    </source>
</evidence>
<dbReference type="GO" id="GO:0006672">
    <property type="term" value="P:ceramide metabolic process"/>
    <property type="evidence" value="ECO:0007669"/>
    <property type="project" value="TreeGrafter"/>
</dbReference>
<gene>
    <name evidence="7" type="primary">LCBK1</name>
    <name evidence="7" type="ORF">QJS10_CPB15g00819</name>
</gene>
<dbReference type="InterPro" id="IPR016064">
    <property type="entry name" value="NAD/diacylglycerol_kinase_sf"/>
</dbReference>
<keyword evidence="2" id="KW-0547">Nucleotide-binding</keyword>
<reference evidence="7" key="1">
    <citation type="journal article" date="2023" name="Nat. Commun.">
        <title>Diploid and tetraploid genomes of Acorus and the evolution of monocots.</title>
        <authorList>
            <person name="Ma L."/>
            <person name="Liu K.W."/>
            <person name="Li Z."/>
            <person name="Hsiao Y.Y."/>
            <person name="Qi Y."/>
            <person name="Fu T."/>
            <person name="Tang G.D."/>
            <person name="Zhang D."/>
            <person name="Sun W.H."/>
            <person name="Liu D.K."/>
            <person name="Li Y."/>
            <person name="Chen G.Z."/>
            <person name="Liu X.D."/>
            <person name="Liao X.Y."/>
            <person name="Jiang Y.T."/>
            <person name="Yu X."/>
            <person name="Hao Y."/>
            <person name="Huang J."/>
            <person name="Zhao X.W."/>
            <person name="Ke S."/>
            <person name="Chen Y.Y."/>
            <person name="Wu W.L."/>
            <person name="Hsu J.L."/>
            <person name="Lin Y.F."/>
            <person name="Huang M.D."/>
            <person name="Li C.Y."/>
            <person name="Huang L."/>
            <person name="Wang Z.W."/>
            <person name="Zhao X."/>
            <person name="Zhong W.Y."/>
            <person name="Peng D.H."/>
            <person name="Ahmad S."/>
            <person name="Lan S."/>
            <person name="Zhang J.S."/>
            <person name="Tsai W.C."/>
            <person name="Van de Peer Y."/>
            <person name="Liu Z.J."/>
        </authorList>
    </citation>
    <scope>NUCLEOTIDE SEQUENCE</scope>
    <source>
        <strain evidence="7">CP</strain>
    </source>
</reference>
<sequence length="713" mass="79036">MQKSGISQNNSPGVLPQQSIHQSGSRRSQISTGQHSSPTVFPEKRGKVRSSRQKEKNIANDDTEKVKAEVHKIDIGDEQCDLLGYEVFSGKLVLEKKTTHSNTDVQNATGTAYQDAVDAKLTSKALIWGHMMLSLEDVVSVSYMAGLRQFTVHSYPITKKSCMLSCFAKPQRTRKDFRFLASSPEDAVQWVSGFADQQCFVNFSENPMVSMKKQSSEILAADFLFEPHIKCKSPPKMLVILNPRSGHGRSSKVFEHKVKPIFQGSRQKSSKQQLLVMRENLPPVLISIHALMVFECVPYVTSGTIAFVTALVTATCWVVGLIGVDVPSSITVRDPVSAALAIVKGGLTATDVFAVEWIQTVLELSEKYQKCFGPLRYFVAGFLKFLCLPKYNYELEYLPVSKEVSDSEGKISSDHERIDVHDLYADILQRSRAEGITKASSLSSIDSIITPSRVSEDLDMGGSTLASSEPSDYVRGIDPKIKRLSSGKINVVAEPEEVLHPQVSLSATPIWPRTRSKSRTDKAWTGLTTANDSRPSWGTAAMNDKEDISSTTSDPGPYWDREPKWDTQPKWDAEPNWDGGTEDPIELSGPPDDIELGIKKEEVPKLEEKWVVKKGKFLGVLICNHSCRTVQSFSSQVVAPKAEHDDSSLDLLMVHGGGRLRLLRFLTNLQGGRHVSLPYVEYLKVALFKEFKLKSSQLMIDVFICDAGEVSEG</sequence>